<evidence type="ECO:0000256" key="1">
    <source>
        <dbReference type="SAM" id="Phobius"/>
    </source>
</evidence>
<accession>F4BUN3</accession>
<dbReference type="EMBL" id="CP002565">
    <property type="protein sequence ID" value="AEB67108.1"/>
    <property type="molecule type" value="Genomic_DNA"/>
</dbReference>
<keyword evidence="1" id="KW-1133">Transmembrane helix</keyword>
<proteinExistence type="predicted"/>
<dbReference type="KEGG" id="mcj:MCON_0211"/>
<dbReference type="AlphaFoldDB" id="F4BUN3"/>
<gene>
    <name evidence="2" type="ordered locus">MCON_0211</name>
</gene>
<feature type="transmembrane region" description="Helical" evidence="1">
    <location>
        <begin position="62"/>
        <end position="82"/>
    </location>
</feature>
<feature type="transmembrane region" description="Helical" evidence="1">
    <location>
        <begin position="94"/>
        <end position="114"/>
    </location>
</feature>
<dbReference type="STRING" id="990316.MCON_0211"/>
<evidence type="ECO:0000313" key="2">
    <source>
        <dbReference type="EMBL" id="AEB67108.1"/>
    </source>
</evidence>
<protein>
    <recommendedName>
        <fullName evidence="4">Isoprenylcysteine carboxylmethyltransferase family protein</fullName>
    </recommendedName>
</protein>
<keyword evidence="1" id="KW-0812">Transmembrane</keyword>
<keyword evidence="1" id="KW-0472">Membrane</keyword>
<dbReference type="Proteomes" id="UP000007807">
    <property type="component" value="Chromosome"/>
</dbReference>
<feature type="transmembrane region" description="Helical" evidence="1">
    <location>
        <begin position="135"/>
        <end position="161"/>
    </location>
</feature>
<evidence type="ECO:0000313" key="3">
    <source>
        <dbReference type="Proteomes" id="UP000007807"/>
    </source>
</evidence>
<dbReference type="Gene3D" id="1.20.120.1630">
    <property type="match status" value="1"/>
</dbReference>
<evidence type="ECO:0008006" key="4">
    <source>
        <dbReference type="Google" id="ProtNLM"/>
    </source>
</evidence>
<feature type="transmembrane region" description="Helical" evidence="1">
    <location>
        <begin position="23"/>
        <end position="42"/>
    </location>
</feature>
<name>F4BUN3_METSG</name>
<dbReference type="HOGENOM" id="CLU_084189_2_0_2"/>
<organism evidence="2 3">
    <name type="scientific">Methanothrix soehngenii (strain ATCC 5969 / DSM 3671 / JCM 10134 / NBRC 103675 / OCM 69 / GP-6)</name>
    <name type="common">Methanosaeta concilii</name>
    <dbReference type="NCBI Taxonomy" id="990316"/>
    <lineage>
        <taxon>Archaea</taxon>
        <taxon>Methanobacteriati</taxon>
        <taxon>Methanobacteriota</taxon>
        <taxon>Stenosarchaea group</taxon>
        <taxon>Methanomicrobia</taxon>
        <taxon>Methanotrichales</taxon>
        <taxon>Methanotrichaceae</taxon>
        <taxon>Methanothrix</taxon>
    </lineage>
</organism>
<reference evidence="2 3" key="1">
    <citation type="journal article" date="2011" name="J. Bacteriol.">
        <title>Complete genome sequence of Methanosaeta concilii, a specialist in aceticlastic methanogenesis.</title>
        <authorList>
            <person name="Barber R.D."/>
            <person name="Zhang L."/>
            <person name="Harnack M."/>
            <person name="Olson M.V."/>
            <person name="Kaul R."/>
            <person name="Ingram-Smith C."/>
            <person name="Smith K.S."/>
        </authorList>
    </citation>
    <scope>NUCLEOTIDE SEQUENCE [LARGE SCALE GENOMIC DNA]</scope>
    <source>
        <strain evidence="3">ATCC 5969 / DSM 3671 / JCM 10134 / NBRC 103675 / OCM 69 / GP-6</strain>
    </source>
</reference>
<sequence>MSDWYEHKYSKQMEVMPIDSTSLYPVIYLIGFAALHSFLASLPAKRIAKAHFGSKVDPWYPIFFSAVAAITILPLAVILFFFPGQLIYILPSPWIWLAFAAQIVVGLASLRAFLDAPHRFLIRAQLGEGHSSGEFALGIRGIYCWIRDPFLLSGFLLIWLTPFMTENLLLVYLLTTAYLFMGSVHWESRLIKQFGQEYINYQKEVRRMIPTLKKRWKGCKSLDR</sequence>
<keyword evidence="3" id="KW-1185">Reference proteome</keyword>
<dbReference type="InParanoid" id="F4BUN3"/>